<name>A0A371DNC0_9APHY</name>
<dbReference type="InterPro" id="IPR036259">
    <property type="entry name" value="MFS_trans_sf"/>
</dbReference>
<feature type="transmembrane region" description="Helical" evidence="6">
    <location>
        <begin position="49"/>
        <end position="67"/>
    </location>
</feature>
<evidence type="ECO:0000259" key="7">
    <source>
        <dbReference type="PROSITE" id="PS50850"/>
    </source>
</evidence>
<dbReference type="STRING" id="139420.A0A371DNC0"/>
<feature type="transmembrane region" description="Helical" evidence="6">
    <location>
        <begin position="325"/>
        <end position="346"/>
    </location>
</feature>
<dbReference type="SUPFAM" id="SSF103473">
    <property type="entry name" value="MFS general substrate transporter"/>
    <property type="match status" value="1"/>
</dbReference>
<evidence type="ECO:0000313" key="9">
    <source>
        <dbReference type="Proteomes" id="UP000256964"/>
    </source>
</evidence>
<dbReference type="GO" id="GO:0016020">
    <property type="term" value="C:membrane"/>
    <property type="evidence" value="ECO:0007669"/>
    <property type="project" value="UniProtKB-SubCell"/>
</dbReference>
<dbReference type="PROSITE" id="PS50850">
    <property type="entry name" value="MFS"/>
    <property type="match status" value="1"/>
</dbReference>
<gene>
    <name evidence="8" type="ORF">OH76DRAFT_1479069</name>
</gene>
<feature type="transmembrane region" description="Helical" evidence="6">
    <location>
        <begin position="262"/>
        <end position="282"/>
    </location>
</feature>
<feature type="transmembrane region" description="Helical" evidence="6">
    <location>
        <begin position="352"/>
        <end position="373"/>
    </location>
</feature>
<keyword evidence="9" id="KW-1185">Reference proteome</keyword>
<dbReference type="Pfam" id="PF07690">
    <property type="entry name" value="MFS_1"/>
    <property type="match status" value="1"/>
</dbReference>
<feature type="transmembrane region" description="Helical" evidence="6">
    <location>
        <begin position="121"/>
        <end position="139"/>
    </location>
</feature>
<dbReference type="InterPro" id="IPR020846">
    <property type="entry name" value="MFS_dom"/>
</dbReference>
<accession>A0A371DNC0</accession>
<organism evidence="8 9">
    <name type="scientific">Lentinus brumalis</name>
    <dbReference type="NCBI Taxonomy" id="2498619"/>
    <lineage>
        <taxon>Eukaryota</taxon>
        <taxon>Fungi</taxon>
        <taxon>Dikarya</taxon>
        <taxon>Basidiomycota</taxon>
        <taxon>Agaricomycotina</taxon>
        <taxon>Agaricomycetes</taxon>
        <taxon>Polyporales</taxon>
        <taxon>Polyporaceae</taxon>
        <taxon>Lentinus</taxon>
    </lineage>
</organism>
<proteinExistence type="predicted"/>
<feature type="transmembrane region" description="Helical" evidence="6">
    <location>
        <begin position="385"/>
        <end position="405"/>
    </location>
</feature>
<reference evidence="8 9" key="1">
    <citation type="journal article" date="2018" name="Biotechnol. Biofuels">
        <title>Integrative visual omics of the white-rot fungus Polyporus brumalis exposes the biotechnological potential of its oxidative enzymes for delignifying raw plant biomass.</title>
        <authorList>
            <person name="Miyauchi S."/>
            <person name="Rancon A."/>
            <person name="Drula E."/>
            <person name="Hage H."/>
            <person name="Chaduli D."/>
            <person name="Favel A."/>
            <person name="Grisel S."/>
            <person name="Henrissat B."/>
            <person name="Herpoel-Gimbert I."/>
            <person name="Ruiz-Duenas F.J."/>
            <person name="Chevret D."/>
            <person name="Hainaut M."/>
            <person name="Lin J."/>
            <person name="Wang M."/>
            <person name="Pangilinan J."/>
            <person name="Lipzen A."/>
            <person name="Lesage-Meessen L."/>
            <person name="Navarro D."/>
            <person name="Riley R."/>
            <person name="Grigoriev I.V."/>
            <person name="Zhou S."/>
            <person name="Raouche S."/>
            <person name="Rosso M.N."/>
        </authorList>
    </citation>
    <scope>NUCLEOTIDE SEQUENCE [LARGE SCALE GENOMIC DNA]</scope>
    <source>
        <strain evidence="8 9">BRFM 1820</strain>
    </source>
</reference>
<keyword evidence="5 6" id="KW-0472">Membrane</keyword>
<keyword evidence="2" id="KW-0813">Transport</keyword>
<dbReference type="PANTHER" id="PTHR43791:SF20">
    <property type="entry name" value="TRANSPORTER, PUTATIVE (AFU_ORTHOLOGUE AFUA_3G14670)-RELATED"/>
    <property type="match status" value="1"/>
</dbReference>
<evidence type="ECO:0000313" key="8">
    <source>
        <dbReference type="EMBL" id="RDX53992.1"/>
    </source>
</evidence>
<dbReference type="GO" id="GO:0022857">
    <property type="term" value="F:transmembrane transporter activity"/>
    <property type="evidence" value="ECO:0007669"/>
    <property type="project" value="InterPro"/>
</dbReference>
<dbReference type="FunFam" id="1.20.1250.20:FF:000013">
    <property type="entry name" value="MFS general substrate transporter"/>
    <property type="match status" value="1"/>
</dbReference>
<evidence type="ECO:0000256" key="6">
    <source>
        <dbReference type="SAM" id="Phobius"/>
    </source>
</evidence>
<feature type="domain" description="Major facilitator superfamily (MFS) profile" evidence="7">
    <location>
        <begin position="54"/>
        <end position="443"/>
    </location>
</feature>
<dbReference type="PANTHER" id="PTHR43791">
    <property type="entry name" value="PERMEASE-RELATED"/>
    <property type="match status" value="1"/>
</dbReference>
<dbReference type="AlphaFoldDB" id="A0A371DNC0"/>
<evidence type="ECO:0000256" key="5">
    <source>
        <dbReference type="ARBA" id="ARBA00023136"/>
    </source>
</evidence>
<dbReference type="Gene3D" id="1.20.1250.20">
    <property type="entry name" value="MFS general substrate transporter like domains"/>
    <property type="match status" value="2"/>
</dbReference>
<keyword evidence="4 6" id="KW-1133">Transmembrane helix</keyword>
<dbReference type="InterPro" id="IPR011701">
    <property type="entry name" value="MFS"/>
</dbReference>
<protein>
    <submittedName>
        <fullName evidence="8">MFS general substrate transporter</fullName>
    </submittedName>
</protein>
<sequence>MSIQEKEDIAVECHEHGLPPSCSLSAEHPDGELLALDIRPAAERQLVRTIDRCLLPVLIFIYFMNYIDRAAITSARLKGLEQDLGLTDIQYQTVLAMLYVSYIPAQVPSNITLNRISRPSYYIAACVVCWGLTSALTGATNSYAGIVATRLFIGLPEAAFYPGGIYLLSRWYTKKELAFRTSIFSAGASISSACGSGSITIVIGVLAAFLLPDYPHNTRWLSPAQRRLAQVRLAEDGGEADEDGGTDSVLKGFLMAIRDPKVLVFALMACCLLIGTGFANFFPTIAATLGFSTTMTLLLAAIPYVFATFLSCLNAWHADHTGERYFHIAGSYGLVFFGYVLAISTMSVPGRYIAMFLMTGGASGYTLISAWVATSVPRPPAKRSAAIAIVNATGNIGTLVSSFVWNVQWDPEYHPSMFIGMAGLGLGVFLATVIRYLLARQNKIFEREEIRSLMNAENWGIEEAARSDGTTYEEELKPRMGFRYLL</sequence>
<evidence type="ECO:0000256" key="3">
    <source>
        <dbReference type="ARBA" id="ARBA00022692"/>
    </source>
</evidence>
<feature type="transmembrane region" description="Helical" evidence="6">
    <location>
        <begin position="151"/>
        <end position="169"/>
    </location>
</feature>
<comment type="subcellular location">
    <subcellularLocation>
        <location evidence="1">Membrane</location>
        <topology evidence="1">Multi-pass membrane protein</topology>
    </subcellularLocation>
</comment>
<feature type="transmembrane region" description="Helical" evidence="6">
    <location>
        <begin position="189"/>
        <end position="211"/>
    </location>
</feature>
<evidence type="ECO:0000256" key="2">
    <source>
        <dbReference type="ARBA" id="ARBA00022448"/>
    </source>
</evidence>
<dbReference type="Proteomes" id="UP000256964">
    <property type="component" value="Unassembled WGS sequence"/>
</dbReference>
<evidence type="ECO:0000256" key="4">
    <source>
        <dbReference type="ARBA" id="ARBA00022989"/>
    </source>
</evidence>
<keyword evidence="3 6" id="KW-0812">Transmembrane</keyword>
<dbReference type="OrthoDB" id="2985014at2759"/>
<evidence type="ECO:0000256" key="1">
    <source>
        <dbReference type="ARBA" id="ARBA00004141"/>
    </source>
</evidence>
<feature type="transmembrane region" description="Helical" evidence="6">
    <location>
        <begin position="417"/>
        <end position="438"/>
    </location>
</feature>
<dbReference type="EMBL" id="KZ857385">
    <property type="protein sequence ID" value="RDX53992.1"/>
    <property type="molecule type" value="Genomic_DNA"/>
</dbReference>
<feature type="transmembrane region" description="Helical" evidence="6">
    <location>
        <begin position="294"/>
        <end position="313"/>
    </location>
</feature>